<evidence type="ECO:0000313" key="1">
    <source>
        <dbReference type="EMBL" id="KAF5760297.1"/>
    </source>
</evidence>
<keyword evidence="2" id="KW-1185">Reference proteome</keyword>
<evidence type="ECO:0000313" key="2">
    <source>
        <dbReference type="Proteomes" id="UP000215914"/>
    </source>
</evidence>
<dbReference type="EMBL" id="MNCJ02000331">
    <property type="protein sequence ID" value="KAF5760297.1"/>
    <property type="molecule type" value="Genomic_DNA"/>
</dbReference>
<dbReference type="InterPro" id="IPR036047">
    <property type="entry name" value="F-box-like_dom_sf"/>
</dbReference>
<dbReference type="Proteomes" id="UP000215914">
    <property type="component" value="Unassembled WGS sequence"/>
</dbReference>
<name>A0A9K3DRF7_HELAN</name>
<reference evidence="1" key="1">
    <citation type="journal article" date="2017" name="Nature">
        <title>The sunflower genome provides insights into oil metabolism, flowering and Asterid evolution.</title>
        <authorList>
            <person name="Badouin H."/>
            <person name="Gouzy J."/>
            <person name="Grassa C.J."/>
            <person name="Murat F."/>
            <person name="Staton S.E."/>
            <person name="Cottret L."/>
            <person name="Lelandais-Briere C."/>
            <person name="Owens G.L."/>
            <person name="Carrere S."/>
            <person name="Mayjonade B."/>
            <person name="Legrand L."/>
            <person name="Gill N."/>
            <person name="Kane N.C."/>
            <person name="Bowers J.E."/>
            <person name="Hubner S."/>
            <person name="Bellec A."/>
            <person name="Berard A."/>
            <person name="Berges H."/>
            <person name="Blanchet N."/>
            <person name="Boniface M.C."/>
            <person name="Brunel D."/>
            <person name="Catrice O."/>
            <person name="Chaidir N."/>
            <person name="Claudel C."/>
            <person name="Donnadieu C."/>
            <person name="Faraut T."/>
            <person name="Fievet G."/>
            <person name="Helmstetter N."/>
            <person name="King M."/>
            <person name="Knapp S.J."/>
            <person name="Lai Z."/>
            <person name="Le Paslier M.C."/>
            <person name="Lippi Y."/>
            <person name="Lorenzon L."/>
            <person name="Mandel J.R."/>
            <person name="Marage G."/>
            <person name="Marchand G."/>
            <person name="Marquand E."/>
            <person name="Bret-Mestries E."/>
            <person name="Morien E."/>
            <person name="Nambeesan S."/>
            <person name="Nguyen T."/>
            <person name="Pegot-Espagnet P."/>
            <person name="Pouilly N."/>
            <person name="Raftis F."/>
            <person name="Sallet E."/>
            <person name="Schiex T."/>
            <person name="Thomas J."/>
            <person name="Vandecasteele C."/>
            <person name="Vares D."/>
            <person name="Vear F."/>
            <person name="Vautrin S."/>
            <person name="Crespi M."/>
            <person name="Mangin B."/>
            <person name="Burke J.M."/>
            <person name="Salse J."/>
            <person name="Munos S."/>
            <person name="Vincourt P."/>
            <person name="Rieseberg L.H."/>
            <person name="Langlade N.B."/>
        </authorList>
    </citation>
    <scope>NUCLEOTIDE SEQUENCE</scope>
    <source>
        <tissue evidence="1">Leaves</tissue>
    </source>
</reference>
<protein>
    <submittedName>
        <fullName evidence="1">F-box-like domain superfamily protein</fullName>
    </submittedName>
</protein>
<gene>
    <name evidence="1" type="ORF">HanXRQr2_Chr16g0751791</name>
</gene>
<dbReference type="PANTHER" id="PTHR47602:SF2">
    <property type="entry name" value="F-BOX PROTEIN SKIP22"/>
    <property type="match status" value="1"/>
</dbReference>
<dbReference type="PANTHER" id="PTHR47602">
    <property type="entry name" value="F-BOX PROTEIN SKIP22"/>
    <property type="match status" value="1"/>
</dbReference>
<accession>A0A9K3DRF7</accession>
<proteinExistence type="predicted"/>
<reference evidence="1" key="2">
    <citation type="submission" date="2020-06" db="EMBL/GenBank/DDBJ databases">
        <title>Helianthus annuus Genome sequencing and assembly Release 2.</title>
        <authorList>
            <person name="Gouzy J."/>
            <person name="Langlade N."/>
            <person name="Munos S."/>
        </authorList>
    </citation>
    <scope>NUCLEOTIDE SEQUENCE</scope>
    <source>
        <tissue evidence="1">Leaves</tissue>
    </source>
</reference>
<comment type="caution">
    <text evidence="1">The sequence shown here is derived from an EMBL/GenBank/DDBJ whole genome shotgun (WGS) entry which is preliminary data.</text>
</comment>
<dbReference type="Gramene" id="mRNA:HanXRQr2_Chr16g0751791">
    <property type="protein sequence ID" value="CDS:HanXRQr2_Chr16g0751791.1"/>
    <property type="gene ID" value="HanXRQr2_Chr16g0751791"/>
</dbReference>
<sequence>MVLHCACLLMRLPTELKLKILESVSCVCSELRFLASSDDLGKQMHIKQFGNVCSSLVKLGIVSVIYFKYLDDC</sequence>
<organism evidence="1 2">
    <name type="scientific">Helianthus annuus</name>
    <name type="common">Common sunflower</name>
    <dbReference type="NCBI Taxonomy" id="4232"/>
    <lineage>
        <taxon>Eukaryota</taxon>
        <taxon>Viridiplantae</taxon>
        <taxon>Streptophyta</taxon>
        <taxon>Embryophyta</taxon>
        <taxon>Tracheophyta</taxon>
        <taxon>Spermatophyta</taxon>
        <taxon>Magnoliopsida</taxon>
        <taxon>eudicotyledons</taxon>
        <taxon>Gunneridae</taxon>
        <taxon>Pentapetalae</taxon>
        <taxon>asterids</taxon>
        <taxon>campanulids</taxon>
        <taxon>Asterales</taxon>
        <taxon>Asteraceae</taxon>
        <taxon>Asteroideae</taxon>
        <taxon>Heliantheae alliance</taxon>
        <taxon>Heliantheae</taxon>
        <taxon>Helianthus</taxon>
    </lineage>
</organism>
<dbReference type="AlphaFoldDB" id="A0A9K3DRF7"/>
<dbReference type="SUPFAM" id="SSF81383">
    <property type="entry name" value="F-box domain"/>
    <property type="match status" value="1"/>
</dbReference>